<sequence length="286" mass="28729">MAVPRSDPLVPDNCRVNARLVRFGAWFLASRARFPVKTVPVVALITAFGLAGCGSDGAPPPDPDASQASAVAAAVGPRGDLTRRVAASKDRRFTAAYTWTGAGAQRTVTVTLAADGTWRVDVPGGAQSGRTSVSMVGRAEGVYQCSAGGGCVRVARAAGTVPAAVDPKVHHPFTDWAAALADPNSALSVANAQALPGVSGACFSVEPTTVSIAPPIEPGIFCYGDDGMPTGFKTKFGTLTLAGAPGPAPPTADLAGPVSNGTPLNTSAPPVPSNTGRPSASSSRRG</sequence>
<name>A0A8J4E8Q3_9ACTN</name>
<reference evidence="2" key="1">
    <citation type="submission" date="2021-01" db="EMBL/GenBank/DDBJ databases">
        <title>Whole genome shotgun sequence of Virgisporangium ochraceum NBRC 16418.</title>
        <authorList>
            <person name="Komaki H."/>
            <person name="Tamura T."/>
        </authorList>
    </citation>
    <scope>NUCLEOTIDE SEQUENCE</scope>
    <source>
        <strain evidence="2">NBRC 16418</strain>
    </source>
</reference>
<comment type="caution">
    <text evidence="2">The sequence shown here is derived from an EMBL/GenBank/DDBJ whole genome shotgun (WGS) entry which is preliminary data.</text>
</comment>
<feature type="compositionally biased region" description="Polar residues" evidence="1">
    <location>
        <begin position="259"/>
        <end position="286"/>
    </location>
</feature>
<gene>
    <name evidence="2" type="ORF">Voc01_005210</name>
</gene>
<accession>A0A8J4E8Q3</accession>
<proteinExistence type="predicted"/>
<dbReference type="Proteomes" id="UP000635606">
    <property type="component" value="Unassembled WGS sequence"/>
</dbReference>
<evidence type="ECO:0000313" key="2">
    <source>
        <dbReference type="EMBL" id="GIJ65604.1"/>
    </source>
</evidence>
<feature type="region of interest" description="Disordered" evidence="1">
    <location>
        <begin position="243"/>
        <end position="286"/>
    </location>
</feature>
<protein>
    <submittedName>
        <fullName evidence="2">Uncharacterized protein</fullName>
    </submittedName>
</protein>
<feature type="compositionally biased region" description="Low complexity" evidence="1">
    <location>
        <begin position="243"/>
        <end position="257"/>
    </location>
</feature>
<keyword evidence="3" id="KW-1185">Reference proteome</keyword>
<evidence type="ECO:0000256" key="1">
    <source>
        <dbReference type="SAM" id="MobiDB-lite"/>
    </source>
</evidence>
<dbReference type="EMBL" id="BOPH01000007">
    <property type="protein sequence ID" value="GIJ65604.1"/>
    <property type="molecule type" value="Genomic_DNA"/>
</dbReference>
<organism evidence="2 3">
    <name type="scientific">Virgisporangium ochraceum</name>
    <dbReference type="NCBI Taxonomy" id="65505"/>
    <lineage>
        <taxon>Bacteria</taxon>
        <taxon>Bacillati</taxon>
        <taxon>Actinomycetota</taxon>
        <taxon>Actinomycetes</taxon>
        <taxon>Micromonosporales</taxon>
        <taxon>Micromonosporaceae</taxon>
        <taxon>Virgisporangium</taxon>
    </lineage>
</organism>
<evidence type="ECO:0000313" key="3">
    <source>
        <dbReference type="Proteomes" id="UP000635606"/>
    </source>
</evidence>
<dbReference type="AlphaFoldDB" id="A0A8J4E8Q3"/>